<dbReference type="PANTHER" id="PTHR18460">
    <property type="entry name" value="TEL2 INTERACTING PROTEIN 1 TTI1 FAMILY MEMBER"/>
    <property type="match status" value="1"/>
</dbReference>
<accession>A0AAD2A9H5</accession>
<reference evidence="1" key="1">
    <citation type="submission" date="2023-05" db="EMBL/GenBank/DDBJ databases">
        <authorList>
            <person name="Huff M."/>
        </authorList>
    </citation>
    <scope>NUCLEOTIDE SEQUENCE</scope>
</reference>
<keyword evidence="2" id="KW-1185">Reference proteome</keyword>
<dbReference type="GO" id="GO:0005737">
    <property type="term" value="C:cytoplasm"/>
    <property type="evidence" value="ECO:0007669"/>
    <property type="project" value="TreeGrafter"/>
</dbReference>
<dbReference type="InterPro" id="IPR052587">
    <property type="entry name" value="TELO2-interacting_protein_1"/>
</dbReference>
<proteinExistence type="predicted"/>
<sequence>MHRFLSDVVSYTLLDAAVHCRSSQKANSEDRSLLFHALETSHNVSDAVAEATLLCLEELLKKCHLGAVDQKANSEDRSLLFHDLETSHNVSDAVAEATLLCLEELLKKCHSGSVDQVGSADALAFYLLGVVSQIRKVLNVSQTMISGVSGRTEALDHAIRGFAEYLVIVLEDDVNISSLGIIVNDNFGLSSSEEQPLASLLEELHHLPVKDQGKDEITAQDLTKSVDRGVTMSGFREKARGDFDRKVGSLRVKRTTEWIVNTSTHVLLATFPHVGYLSCDTPYSTGTLIKMQLHTEGKHIDAFGELATKTCNLRN</sequence>
<dbReference type="EMBL" id="OU503055">
    <property type="protein sequence ID" value="CAI9784040.1"/>
    <property type="molecule type" value="Genomic_DNA"/>
</dbReference>
<dbReference type="AlphaFoldDB" id="A0AAD2A9H5"/>
<name>A0AAD2A9H5_9LAMI</name>
<evidence type="ECO:0000313" key="2">
    <source>
        <dbReference type="Proteomes" id="UP000834106"/>
    </source>
</evidence>
<dbReference type="PANTHER" id="PTHR18460:SF3">
    <property type="entry name" value="TELO2-INTERACTING PROTEIN 1 HOMOLOG"/>
    <property type="match status" value="1"/>
</dbReference>
<evidence type="ECO:0000313" key="1">
    <source>
        <dbReference type="EMBL" id="CAI9784040.1"/>
    </source>
</evidence>
<organism evidence="1 2">
    <name type="scientific">Fraxinus pennsylvanica</name>
    <dbReference type="NCBI Taxonomy" id="56036"/>
    <lineage>
        <taxon>Eukaryota</taxon>
        <taxon>Viridiplantae</taxon>
        <taxon>Streptophyta</taxon>
        <taxon>Embryophyta</taxon>
        <taxon>Tracheophyta</taxon>
        <taxon>Spermatophyta</taxon>
        <taxon>Magnoliopsida</taxon>
        <taxon>eudicotyledons</taxon>
        <taxon>Gunneridae</taxon>
        <taxon>Pentapetalae</taxon>
        <taxon>asterids</taxon>
        <taxon>lamiids</taxon>
        <taxon>Lamiales</taxon>
        <taxon>Oleaceae</taxon>
        <taxon>Oleeae</taxon>
        <taxon>Fraxinus</taxon>
    </lineage>
</organism>
<gene>
    <name evidence="1" type="ORF">FPE_LOCUS31470</name>
</gene>
<protein>
    <submittedName>
        <fullName evidence="1">Uncharacterized protein</fullName>
    </submittedName>
</protein>
<dbReference type="Proteomes" id="UP000834106">
    <property type="component" value="Chromosome 20"/>
</dbReference>